<protein>
    <submittedName>
        <fullName evidence="2">Uncharacterized protein</fullName>
    </submittedName>
</protein>
<dbReference type="STRING" id="378806.STAUR_5596"/>
<keyword evidence="3" id="KW-1185">Reference proteome</keyword>
<sequence>MRGPRPKQQASRPLHLPACPPRRRERHTNITGTVPDWRGSPRSVALFTLHEGRQPTKGLSS</sequence>
<dbReference type="HOGENOM" id="CLU_2920582_0_0_7"/>
<dbReference type="KEGG" id="sur:STAUR_5596"/>
<proteinExistence type="predicted"/>
<feature type="region of interest" description="Disordered" evidence="1">
    <location>
        <begin position="1"/>
        <end position="40"/>
    </location>
</feature>
<gene>
    <name evidence="2" type="ordered locus">STAUR_5596</name>
</gene>
<evidence type="ECO:0000256" key="1">
    <source>
        <dbReference type="SAM" id="MobiDB-lite"/>
    </source>
</evidence>
<dbReference type="EMBL" id="CP002271">
    <property type="protein sequence ID" value="ADO73361.1"/>
    <property type="molecule type" value="Genomic_DNA"/>
</dbReference>
<dbReference type="AlphaFoldDB" id="E3FSR5"/>
<name>E3FSR5_STIAD</name>
<evidence type="ECO:0000313" key="2">
    <source>
        <dbReference type="EMBL" id="ADO73361.1"/>
    </source>
</evidence>
<reference evidence="2 3" key="1">
    <citation type="journal article" date="2011" name="Mol. Biol. Evol.">
        <title>Comparative genomic analysis of fruiting body formation in Myxococcales.</title>
        <authorList>
            <person name="Huntley S."/>
            <person name="Hamann N."/>
            <person name="Wegener-Feldbrugge S."/>
            <person name="Treuner-Lange A."/>
            <person name="Kube M."/>
            <person name="Reinhardt R."/>
            <person name="Klages S."/>
            <person name="Muller R."/>
            <person name="Ronning C.M."/>
            <person name="Nierman W.C."/>
            <person name="Sogaard-Andersen L."/>
        </authorList>
    </citation>
    <scope>NUCLEOTIDE SEQUENCE [LARGE SCALE GENOMIC DNA]</scope>
    <source>
        <strain evidence="2 3">DW4/3-1</strain>
    </source>
</reference>
<organism evidence="2 3">
    <name type="scientific">Stigmatella aurantiaca (strain DW4/3-1)</name>
    <dbReference type="NCBI Taxonomy" id="378806"/>
    <lineage>
        <taxon>Bacteria</taxon>
        <taxon>Pseudomonadati</taxon>
        <taxon>Myxococcota</taxon>
        <taxon>Myxococcia</taxon>
        <taxon>Myxococcales</taxon>
        <taxon>Cystobacterineae</taxon>
        <taxon>Archangiaceae</taxon>
        <taxon>Stigmatella</taxon>
    </lineage>
</organism>
<dbReference type="Proteomes" id="UP000001351">
    <property type="component" value="Chromosome"/>
</dbReference>
<evidence type="ECO:0000313" key="3">
    <source>
        <dbReference type="Proteomes" id="UP000001351"/>
    </source>
</evidence>
<accession>E3FSR5</accession>